<dbReference type="AlphaFoldDB" id="A0AAD7KBE3"/>
<reference evidence="2" key="1">
    <citation type="submission" date="2023-03" db="EMBL/GenBank/DDBJ databases">
        <title>Massive genome expansion in bonnet fungi (Mycena s.s.) driven by repeated elements and novel gene families across ecological guilds.</title>
        <authorList>
            <consortium name="Lawrence Berkeley National Laboratory"/>
            <person name="Harder C.B."/>
            <person name="Miyauchi S."/>
            <person name="Viragh M."/>
            <person name="Kuo A."/>
            <person name="Thoen E."/>
            <person name="Andreopoulos B."/>
            <person name="Lu D."/>
            <person name="Skrede I."/>
            <person name="Drula E."/>
            <person name="Henrissat B."/>
            <person name="Morin E."/>
            <person name="Kohler A."/>
            <person name="Barry K."/>
            <person name="LaButti K."/>
            <person name="Morin E."/>
            <person name="Salamov A."/>
            <person name="Lipzen A."/>
            <person name="Mereny Z."/>
            <person name="Hegedus B."/>
            <person name="Baldrian P."/>
            <person name="Stursova M."/>
            <person name="Weitz H."/>
            <person name="Taylor A."/>
            <person name="Grigoriev I.V."/>
            <person name="Nagy L.G."/>
            <person name="Martin F."/>
            <person name="Kauserud H."/>
        </authorList>
    </citation>
    <scope>NUCLEOTIDE SEQUENCE</scope>
    <source>
        <strain evidence="2">CBHHK188m</strain>
    </source>
</reference>
<sequence>MVSNGQPRLNPFESEDNDIEKKQIEPVLNAFEAARAKYYLGEPGPYILTGKWSLAMAEIVSSGKSIQTLPNDSSIHFRSTDQKWTLTPTSANPVTKEPDCFYRATGSTGENGMVVEIAHRNESFELLVRWIVDWTRGAGNRALLARSTPILPHDPRLRLIVRDVTSTSQSIHCRVYDFGEDSGIEPRPTYGEGPATPVRVVESIPVEGCQLEYVVPIDPAASTLMVDVPIGTAMFQDLHPQSIGGITLTEAYIDHLKGTVWKLDLNYFRHAIIEILSRQ</sequence>
<proteinExistence type="predicted"/>
<evidence type="ECO:0000313" key="3">
    <source>
        <dbReference type="Proteomes" id="UP001215280"/>
    </source>
</evidence>
<evidence type="ECO:0000313" key="2">
    <source>
        <dbReference type="EMBL" id="KAJ7782060.1"/>
    </source>
</evidence>
<keyword evidence="3" id="KW-1185">Reference proteome</keyword>
<organism evidence="2 3">
    <name type="scientific">Mycena maculata</name>
    <dbReference type="NCBI Taxonomy" id="230809"/>
    <lineage>
        <taxon>Eukaryota</taxon>
        <taxon>Fungi</taxon>
        <taxon>Dikarya</taxon>
        <taxon>Basidiomycota</taxon>
        <taxon>Agaricomycotina</taxon>
        <taxon>Agaricomycetes</taxon>
        <taxon>Agaricomycetidae</taxon>
        <taxon>Agaricales</taxon>
        <taxon>Marasmiineae</taxon>
        <taxon>Mycenaceae</taxon>
        <taxon>Mycena</taxon>
    </lineage>
</organism>
<comment type="caution">
    <text evidence="2">The sequence shown here is derived from an EMBL/GenBank/DDBJ whole genome shotgun (WGS) entry which is preliminary data.</text>
</comment>
<name>A0AAD7KBE3_9AGAR</name>
<accession>A0AAD7KBE3</accession>
<evidence type="ECO:0000256" key="1">
    <source>
        <dbReference type="SAM" id="MobiDB-lite"/>
    </source>
</evidence>
<feature type="region of interest" description="Disordered" evidence="1">
    <location>
        <begin position="1"/>
        <end position="20"/>
    </location>
</feature>
<gene>
    <name evidence="2" type="ORF">DFH07DRAFT_935834</name>
</gene>
<dbReference type="Proteomes" id="UP001215280">
    <property type="component" value="Unassembled WGS sequence"/>
</dbReference>
<dbReference type="EMBL" id="JARJLG010000004">
    <property type="protein sequence ID" value="KAJ7782060.1"/>
    <property type="molecule type" value="Genomic_DNA"/>
</dbReference>
<protein>
    <submittedName>
        <fullName evidence="2">Uncharacterized protein</fullName>
    </submittedName>
</protein>